<evidence type="ECO:0000256" key="5">
    <source>
        <dbReference type="ARBA" id="ARBA00022777"/>
    </source>
</evidence>
<keyword evidence="5" id="KW-0418">Kinase</keyword>
<keyword evidence="4" id="KW-0547">Nucleotide-binding</keyword>
<keyword evidence="2" id="KW-0723">Serine/threonine-protein kinase</keyword>
<keyword evidence="6" id="KW-0067">ATP-binding</keyword>
<evidence type="ECO:0000256" key="1">
    <source>
        <dbReference type="ARBA" id="ARBA00012513"/>
    </source>
</evidence>
<accession>A0A9W9ESL9</accession>
<name>A0A9W9ESL9_9EURO</name>
<dbReference type="SUPFAM" id="SSF56112">
    <property type="entry name" value="Protein kinase-like (PK-like)"/>
    <property type="match status" value="1"/>
</dbReference>
<evidence type="ECO:0000256" key="7">
    <source>
        <dbReference type="ARBA" id="ARBA00047899"/>
    </source>
</evidence>
<keyword evidence="11" id="KW-1185">Reference proteome</keyword>
<keyword evidence="3" id="KW-0808">Transferase</keyword>
<evidence type="ECO:0000313" key="11">
    <source>
        <dbReference type="Proteomes" id="UP001149165"/>
    </source>
</evidence>
<dbReference type="EMBL" id="JAPQKH010000007">
    <property type="protein sequence ID" value="KAJ5087201.1"/>
    <property type="molecule type" value="Genomic_DNA"/>
</dbReference>
<evidence type="ECO:0000313" key="10">
    <source>
        <dbReference type="EMBL" id="KAJ5087201.1"/>
    </source>
</evidence>
<dbReference type="GO" id="GO:0005524">
    <property type="term" value="F:ATP binding"/>
    <property type="evidence" value="ECO:0007669"/>
    <property type="project" value="UniProtKB-KW"/>
</dbReference>
<organism evidence="10 11">
    <name type="scientific">Penicillium angulare</name>
    <dbReference type="NCBI Taxonomy" id="116970"/>
    <lineage>
        <taxon>Eukaryota</taxon>
        <taxon>Fungi</taxon>
        <taxon>Dikarya</taxon>
        <taxon>Ascomycota</taxon>
        <taxon>Pezizomycotina</taxon>
        <taxon>Eurotiomycetes</taxon>
        <taxon>Eurotiomycetidae</taxon>
        <taxon>Eurotiales</taxon>
        <taxon>Aspergillaceae</taxon>
        <taxon>Penicillium</taxon>
    </lineage>
</organism>
<evidence type="ECO:0000256" key="4">
    <source>
        <dbReference type="ARBA" id="ARBA00022741"/>
    </source>
</evidence>
<dbReference type="Pfam" id="PF07714">
    <property type="entry name" value="PK_Tyr_Ser-Thr"/>
    <property type="match status" value="1"/>
</dbReference>
<proteinExistence type="predicted"/>
<gene>
    <name evidence="10" type="ORF">N7456_010817</name>
</gene>
<dbReference type="OrthoDB" id="1668230at2759"/>
<dbReference type="InterPro" id="IPR011009">
    <property type="entry name" value="Kinase-like_dom_sf"/>
</dbReference>
<evidence type="ECO:0000259" key="9">
    <source>
        <dbReference type="PROSITE" id="PS50011"/>
    </source>
</evidence>
<evidence type="ECO:0000256" key="3">
    <source>
        <dbReference type="ARBA" id="ARBA00022679"/>
    </source>
</evidence>
<dbReference type="EC" id="2.7.11.1" evidence="1"/>
<dbReference type="Proteomes" id="UP001149165">
    <property type="component" value="Unassembled WGS sequence"/>
</dbReference>
<comment type="catalytic activity">
    <reaction evidence="8">
        <text>L-seryl-[protein] + ATP = O-phospho-L-seryl-[protein] + ADP + H(+)</text>
        <dbReference type="Rhea" id="RHEA:17989"/>
        <dbReference type="Rhea" id="RHEA-COMP:9863"/>
        <dbReference type="Rhea" id="RHEA-COMP:11604"/>
        <dbReference type="ChEBI" id="CHEBI:15378"/>
        <dbReference type="ChEBI" id="CHEBI:29999"/>
        <dbReference type="ChEBI" id="CHEBI:30616"/>
        <dbReference type="ChEBI" id="CHEBI:83421"/>
        <dbReference type="ChEBI" id="CHEBI:456216"/>
        <dbReference type="EC" id="2.7.11.1"/>
    </reaction>
</comment>
<dbReference type="SMART" id="SM00220">
    <property type="entry name" value="S_TKc"/>
    <property type="match status" value="1"/>
</dbReference>
<dbReference type="Gene3D" id="1.10.510.10">
    <property type="entry name" value="Transferase(Phosphotransferase) domain 1"/>
    <property type="match status" value="1"/>
</dbReference>
<dbReference type="PANTHER" id="PTHR43895:SF32">
    <property type="entry name" value="SERINE_THREONINE-PROTEIN KINASE CHK1"/>
    <property type="match status" value="1"/>
</dbReference>
<reference evidence="10" key="2">
    <citation type="journal article" date="2023" name="IMA Fungus">
        <title>Comparative genomic study of the Penicillium genus elucidates a diverse pangenome and 15 lateral gene transfer events.</title>
        <authorList>
            <person name="Petersen C."/>
            <person name="Sorensen T."/>
            <person name="Nielsen M.R."/>
            <person name="Sondergaard T.E."/>
            <person name="Sorensen J.L."/>
            <person name="Fitzpatrick D.A."/>
            <person name="Frisvad J.C."/>
            <person name="Nielsen K.L."/>
        </authorList>
    </citation>
    <scope>NUCLEOTIDE SEQUENCE</scope>
    <source>
        <strain evidence="10">IBT 30069</strain>
    </source>
</reference>
<comment type="catalytic activity">
    <reaction evidence="7">
        <text>L-threonyl-[protein] + ATP = O-phospho-L-threonyl-[protein] + ADP + H(+)</text>
        <dbReference type="Rhea" id="RHEA:46608"/>
        <dbReference type="Rhea" id="RHEA-COMP:11060"/>
        <dbReference type="Rhea" id="RHEA-COMP:11605"/>
        <dbReference type="ChEBI" id="CHEBI:15378"/>
        <dbReference type="ChEBI" id="CHEBI:30013"/>
        <dbReference type="ChEBI" id="CHEBI:30616"/>
        <dbReference type="ChEBI" id="CHEBI:61977"/>
        <dbReference type="ChEBI" id="CHEBI:456216"/>
        <dbReference type="EC" id="2.7.11.1"/>
    </reaction>
</comment>
<evidence type="ECO:0000256" key="6">
    <source>
        <dbReference type="ARBA" id="ARBA00022840"/>
    </source>
</evidence>
<dbReference type="PROSITE" id="PS50011">
    <property type="entry name" value="PROTEIN_KINASE_DOM"/>
    <property type="match status" value="1"/>
</dbReference>
<protein>
    <recommendedName>
        <fullName evidence="1">non-specific serine/threonine protein kinase</fullName>
        <ecNumber evidence="1">2.7.11.1</ecNumber>
    </recommendedName>
</protein>
<dbReference type="PANTHER" id="PTHR43895">
    <property type="entry name" value="CALCIUM/CALMODULIN-DEPENDENT PROTEIN KINASE KINASE-RELATED"/>
    <property type="match status" value="1"/>
</dbReference>
<dbReference type="InterPro" id="IPR001245">
    <property type="entry name" value="Ser-Thr/Tyr_kinase_cat_dom"/>
</dbReference>
<evidence type="ECO:0000256" key="8">
    <source>
        <dbReference type="ARBA" id="ARBA00048679"/>
    </source>
</evidence>
<dbReference type="GO" id="GO:0004674">
    <property type="term" value="F:protein serine/threonine kinase activity"/>
    <property type="evidence" value="ECO:0007669"/>
    <property type="project" value="UniProtKB-KW"/>
</dbReference>
<evidence type="ECO:0000256" key="2">
    <source>
        <dbReference type="ARBA" id="ARBA00022527"/>
    </source>
</evidence>
<dbReference type="GO" id="GO:0007165">
    <property type="term" value="P:signal transduction"/>
    <property type="evidence" value="ECO:0007669"/>
    <property type="project" value="TreeGrafter"/>
</dbReference>
<dbReference type="InterPro" id="IPR000719">
    <property type="entry name" value="Prot_kinase_dom"/>
</dbReference>
<dbReference type="AlphaFoldDB" id="A0A9W9ESL9"/>
<reference evidence="10" key="1">
    <citation type="submission" date="2022-11" db="EMBL/GenBank/DDBJ databases">
        <authorList>
            <person name="Petersen C."/>
        </authorList>
    </citation>
    <scope>NUCLEOTIDE SEQUENCE</scope>
    <source>
        <strain evidence="10">IBT 30069</strain>
    </source>
</reference>
<feature type="domain" description="Protein kinase" evidence="9">
    <location>
        <begin position="12"/>
        <end position="340"/>
    </location>
</feature>
<comment type="caution">
    <text evidence="10">The sequence shown here is derived from an EMBL/GenBank/DDBJ whole genome shotgun (WGS) entry which is preliminary data.</text>
</comment>
<sequence>MRSELPTKTIAIEGYDVVGDGDDTFVHRVTPTIVVKIVRRSNLNPQHQPENHPLYEELEFYKCLHERQDRCADIVECFLTLPDSIFLSNCSNGTIENRLWARQERQNPTTGYWYGGLIRVTEYEDPALIARWIQQPKSALEHVEKLGFCHNDLHSSNCLLDGNFNLKLTDFGLATKVGQPLLTTTPPRAMIIPAGPLGGKYGLCSARTEQFAVGTLLYYMSYGFEPYDDILNIEHDEMYRRVSNMEFPELNRNEVFDGLIAACWYNVYPTMHFVAYDFKRKTKDIAALRPAEYIPIDTAKDTETCKELIRKGLLGPELALRFQPSWRVYLYAVFTRSMFIWKSLLQKFWIWS</sequence>